<proteinExistence type="predicted"/>
<organism evidence="2 3">
    <name type="scientific">Candidatus Entotheonella gemina</name>
    <dbReference type="NCBI Taxonomy" id="1429439"/>
    <lineage>
        <taxon>Bacteria</taxon>
        <taxon>Pseudomonadati</taxon>
        <taxon>Nitrospinota/Tectimicrobiota group</taxon>
        <taxon>Candidatus Tectimicrobiota</taxon>
        <taxon>Candidatus Entotheonellia</taxon>
        <taxon>Candidatus Entotheonellales</taxon>
        <taxon>Candidatus Entotheonellaceae</taxon>
        <taxon>Candidatus Entotheonella</taxon>
    </lineage>
</organism>
<comment type="caution">
    <text evidence="2">The sequence shown here is derived from an EMBL/GenBank/DDBJ whole genome shotgun (WGS) entry which is preliminary data.</text>
</comment>
<dbReference type="HOGENOM" id="CLU_025858_0_0_7"/>
<dbReference type="AlphaFoldDB" id="W4MFQ9"/>
<dbReference type="EMBL" id="AZHX01000073">
    <property type="protein sequence ID" value="ETX09020.1"/>
    <property type="molecule type" value="Genomic_DNA"/>
</dbReference>
<dbReference type="Pfam" id="PF20091">
    <property type="entry name" value="Abhydrolase_10"/>
    <property type="match status" value="1"/>
</dbReference>
<reference evidence="2 3" key="1">
    <citation type="journal article" date="2014" name="Nature">
        <title>An environmental bacterial taxon with a large and distinct metabolic repertoire.</title>
        <authorList>
            <person name="Wilson M.C."/>
            <person name="Mori T."/>
            <person name="Ruckert C."/>
            <person name="Uria A.R."/>
            <person name="Helf M.J."/>
            <person name="Takada K."/>
            <person name="Gernert C."/>
            <person name="Steffens U.A."/>
            <person name="Heycke N."/>
            <person name="Schmitt S."/>
            <person name="Rinke C."/>
            <person name="Helfrich E.J."/>
            <person name="Brachmann A.O."/>
            <person name="Gurgui C."/>
            <person name="Wakimoto T."/>
            <person name="Kracht M."/>
            <person name="Crusemann M."/>
            <person name="Hentschel U."/>
            <person name="Abe I."/>
            <person name="Matsunaga S."/>
            <person name="Kalinowski J."/>
            <person name="Takeyama H."/>
            <person name="Piel J."/>
        </authorList>
    </citation>
    <scope>NUCLEOTIDE SEQUENCE [LARGE SCALE GENOMIC DNA]</scope>
    <source>
        <strain evidence="3">TSY2</strain>
    </source>
</reference>
<feature type="domain" description="Alpha/beta hydrolase" evidence="1">
    <location>
        <begin position="247"/>
        <end position="630"/>
    </location>
</feature>
<accession>W4MFQ9</accession>
<evidence type="ECO:0000313" key="2">
    <source>
        <dbReference type="EMBL" id="ETX09020.1"/>
    </source>
</evidence>
<evidence type="ECO:0000313" key="3">
    <source>
        <dbReference type="Proteomes" id="UP000019140"/>
    </source>
</evidence>
<sequence length="637" mass="69553">MLTRLQIDRTEPFAEGASFGEAGAYVRLMGTAYGELDPHHTLNACIADLEKAPHNAHGRVEYEMDVYILQPADGGSRTLLYEVNNRGRKMLLPVLHEAQETSPGALNDPATLADAGNGFGFQRGYTMVWSGWDPDAPRANHGMGIRVPVATEQGAPIVRTIRDEFIFGTRVPTTRTTAPLSYEAATPDQSQARLTVRAREADEGTEIPPEHWAYADSRSIQLLPEGTGFEPGLIYDFWYPATNPKILGIGFAATRDLVSFLRYQTHDSEGTPNPVALSDAEVGIRAVLAFGNSQSGRYLRHHTSLGFNQDEHQRKVFDGVLTNVAGIGKVFTNTPFGQPYRTGTQHEDHAFPENWLPFAHAPQTDPYTGRTHALLRGDGFDPLIIEVNTSTEYWQKGASLLHTDLEGQRDLTLPGTVRLFLMAGTQHGGRAGLTPVQGSGYHPRNPHNPTPALRALLVALEQWVVDGVVPPASRIPTLANGALVSPDALAFPAIPHVQAPNQMNVIAARDDWVHPEPNPDAVYAARIPQVDADGNETAGIRLPPIAVPVATYTGWNLYKAPYPEGELCDREGSYLPFAASRAEREAAGDPRLSLEERYVNQAAYVKQVEEAAQALVDARLLLPEDAARYIDEANGQV</sequence>
<protein>
    <recommendedName>
        <fullName evidence="1">Alpha/beta hydrolase domain-containing protein</fullName>
    </recommendedName>
</protein>
<name>W4MFQ9_9BACT</name>
<gene>
    <name evidence="2" type="ORF">ETSY2_01945</name>
</gene>
<evidence type="ECO:0000259" key="1">
    <source>
        <dbReference type="Pfam" id="PF20091"/>
    </source>
</evidence>
<dbReference type="InterPro" id="IPR045394">
    <property type="entry name" value="Abhydrolase_dom"/>
</dbReference>
<keyword evidence="3" id="KW-1185">Reference proteome</keyword>
<dbReference type="Proteomes" id="UP000019140">
    <property type="component" value="Unassembled WGS sequence"/>
</dbReference>
<dbReference type="PATRIC" id="fig|1429439.4.peg.339"/>